<gene>
    <name evidence="4" type="ORF">Raf01_03220</name>
</gene>
<proteinExistence type="predicted"/>
<feature type="domain" description="Nudix hydrolase" evidence="3">
    <location>
        <begin position="13"/>
        <end position="153"/>
    </location>
</feature>
<name>A0A8J3QJI9_9ACTN</name>
<evidence type="ECO:0000313" key="5">
    <source>
        <dbReference type="Proteomes" id="UP000642748"/>
    </source>
</evidence>
<dbReference type="PANTHER" id="PTHR43046">
    <property type="entry name" value="GDP-MANNOSE MANNOSYL HYDROLASE"/>
    <property type="match status" value="1"/>
</dbReference>
<feature type="domain" description="Nudix hydrolase" evidence="3">
    <location>
        <begin position="171"/>
        <end position="312"/>
    </location>
</feature>
<dbReference type="InterPro" id="IPR015797">
    <property type="entry name" value="NUDIX_hydrolase-like_dom_sf"/>
</dbReference>
<dbReference type="EMBL" id="BONZ01000005">
    <property type="protein sequence ID" value="GIH12150.1"/>
    <property type="molecule type" value="Genomic_DNA"/>
</dbReference>
<evidence type="ECO:0000256" key="2">
    <source>
        <dbReference type="ARBA" id="ARBA00022801"/>
    </source>
</evidence>
<protein>
    <recommendedName>
        <fullName evidence="3">Nudix hydrolase domain-containing protein</fullName>
    </recommendedName>
</protein>
<keyword evidence="5" id="KW-1185">Reference proteome</keyword>
<keyword evidence="2" id="KW-0378">Hydrolase</keyword>
<evidence type="ECO:0000313" key="4">
    <source>
        <dbReference type="EMBL" id="GIH12150.1"/>
    </source>
</evidence>
<dbReference type="PANTHER" id="PTHR43046:SF14">
    <property type="entry name" value="MUTT_NUDIX FAMILY PROTEIN"/>
    <property type="match status" value="1"/>
</dbReference>
<dbReference type="PROSITE" id="PS51462">
    <property type="entry name" value="NUDIX"/>
    <property type="match status" value="2"/>
</dbReference>
<reference evidence="4" key="1">
    <citation type="submission" date="2021-01" db="EMBL/GenBank/DDBJ databases">
        <title>Whole genome shotgun sequence of Rugosimonospora africana NBRC 104875.</title>
        <authorList>
            <person name="Komaki H."/>
            <person name="Tamura T."/>
        </authorList>
    </citation>
    <scope>NUCLEOTIDE SEQUENCE</scope>
    <source>
        <strain evidence="4">NBRC 104875</strain>
    </source>
</reference>
<dbReference type="CDD" id="cd02883">
    <property type="entry name" value="NUDIX_Hydrolase"/>
    <property type="match status" value="2"/>
</dbReference>
<accession>A0A8J3QJI9</accession>
<dbReference type="InterPro" id="IPR020084">
    <property type="entry name" value="NUDIX_hydrolase_CS"/>
</dbReference>
<dbReference type="Pfam" id="PF00293">
    <property type="entry name" value="NUDIX"/>
    <property type="match status" value="2"/>
</dbReference>
<sequence>MSEFDNLSIMKQRRRIAVHGVAHDPGGRVLLVPGAGDAGPDGDEPDGWHLPGGVIEHGERPADAVVRTYREQTGLDVKVLTVRNVRADVVRRAAAGVAVHTDRVIYAVTVAGSTLRNGGAAPAPPAEWVGPERLGERPLAPYVAEGLALPVTESEILVEAEPDIDPARRTVQRFAAYGLVTDPADRLLLCRIAPGYPGAGTWHLPGGGTDFGEQATAGLLRELAEEADQKGRVIRLLDVSDFRNPAAMGPEGYPMDWQTVRVLYRVEVDEPVTPRVTEAAGGSTADAAWFRRAELHRLRLNQFARSSIGSHLV</sequence>
<dbReference type="GO" id="GO:0016787">
    <property type="term" value="F:hydrolase activity"/>
    <property type="evidence" value="ECO:0007669"/>
    <property type="project" value="UniProtKB-KW"/>
</dbReference>
<dbReference type="Gene3D" id="3.90.79.10">
    <property type="entry name" value="Nucleoside Triphosphate Pyrophosphohydrolase"/>
    <property type="match status" value="2"/>
</dbReference>
<dbReference type="SUPFAM" id="SSF55811">
    <property type="entry name" value="Nudix"/>
    <property type="match status" value="2"/>
</dbReference>
<evidence type="ECO:0000259" key="3">
    <source>
        <dbReference type="PROSITE" id="PS51462"/>
    </source>
</evidence>
<dbReference type="PROSITE" id="PS00893">
    <property type="entry name" value="NUDIX_BOX"/>
    <property type="match status" value="1"/>
</dbReference>
<dbReference type="Proteomes" id="UP000642748">
    <property type="component" value="Unassembled WGS sequence"/>
</dbReference>
<evidence type="ECO:0000256" key="1">
    <source>
        <dbReference type="ARBA" id="ARBA00001946"/>
    </source>
</evidence>
<dbReference type="InterPro" id="IPR000086">
    <property type="entry name" value="NUDIX_hydrolase_dom"/>
</dbReference>
<comment type="caution">
    <text evidence="4">The sequence shown here is derived from an EMBL/GenBank/DDBJ whole genome shotgun (WGS) entry which is preliminary data.</text>
</comment>
<comment type="cofactor">
    <cofactor evidence="1">
        <name>Mg(2+)</name>
        <dbReference type="ChEBI" id="CHEBI:18420"/>
    </cofactor>
</comment>
<dbReference type="AlphaFoldDB" id="A0A8J3QJI9"/>
<organism evidence="4 5">
    <name type="scientific">Rugosimonospora africana</name>
    <dbReference type="NCBI Taxonomy" id="556532"/>
    <lineage>
        <taxon>Bacteria</taxon>
        <taxon>Bacillati</taxon>
        <taxon>Actinomycetota</taxon>
        <taxon>Actinomycetes</taxon>
        <taxon>Micromonosporales</taxon>
        <taxon>Micromonosporaceae</taxon>
        <taxon>Rugosimonospora</taxon>
    </lineage>
</organism>